<protein>
    <submittedName>
        <fullName evidence="2">DinB family protein</fullName>
    </submittedName>
</protein>
<proteinExistence type="predicted"/>
<evidence type="ECO:0000259" key="1">
    <source>
        <dbReference type="Pfam" id="PF12867"/>
    </source>
</evidence>
<feature type="domain" description="DinB-like" evidence="1">
    <location>
        <begin position="36"/>
        <end position="156"/>
    </location>
</feature>
<comment type="caution">
    <text evidence="2">The sequence shown here is derived from an EMBL/GenBank/DDBJ whole genome shotgun (WGS) entry which is preliminary data.</text>
</comment>
<evidence type="ECO:0000313" key="3">
    <source>
        <dbReference type="Proteomes" id="UP001500620"/>
    </source>
</evidence>
<dbReference type="EMBL" id="BAABAT010000015">
    <property type="protein sequence ID" value="GAA4253130.1"/>
    <property type="molecule type" value="Genomic_DNA"/>
</dbReference>
<dbReference type="InterPro" id="IPR034660">
    <property type="entry name" value="DinB/YfiT-like"/>
</dbReference>
<dbReference type="InterPro" id="IPR024775">
    <property type="entry name" value="DinB-like"/>
</dbReference>
<dbReference type="RefSeq" id="WP_345130175.1">
    <property type="nucleotide sequence ID" value="NZ_BAABAT010000015.1"/>
</dbReference>
<name>A0ABP8DDC7_9ACTN</name>
<organism evidence="2 3">
    <name type="scientific">Dactylosporangium darangshiense</name>
    <dbReference type="NCBI Taxonomy" id="579108"/>
    <lineage>
        <taxon>Bacteria</taxon>
        <taxon>Bacillati</taxon>
        <taxon>Actinomycetota</taxon>
        <taxon>Actinomycetes</taxon>
        <taxon>Micromonosporales</taxon>
        <taxon>Micromonosporaceae</taxon>
        <taxon>Dactylosporangium</taxon>
    </lineage>
</organism>
<reference evidence="3" key="1">
    <citation type="journal article" date="2019" name="Int. J. Syst. Evol. Microbiol.">
        <title>The Global Catalogue of Microorganisms (GCM) 10K type strain sequencing project: providing services to taxonomists for standard genome sequencing and annotation.</title>
        <authorList>
            <consortium name="The Broad Institute Genomics Platform"/>
            <consortium name="The Broad Institute Genome Sequencing Center for Infectious Disease"/>
            <person name="Wu L."/>
            <person name="Ma J."/>
        </authorList>
    </citation>
    <scope>NUCLEOTIDE SEQUENCE [LARGE SCALE GENOMIC DNA]</scope>
    <source>
        <strain evidence="3">JCM 17441</strain>
    </source>
</reference>
<evidence type="ECO:0000313" key="2">
    <source>
        <dbReference type="EMBL" id="GAA4253130.1"/>
    </source>
</evidence>
<gene>
    <name evidence="2" type="ORF">GCM10022255_052730</name>
</gene>
<dbReference type="SUPFAM" id="SSF109854">
    <property type="entry name" value="DinB/YfiT-like putative metalloenzymes"/>
    <property type="match status" value="1"/>
</dbReference>
<dbReference type="Pfam" id="PF12867">
    <property type="entry name" value="DinB_2"/>
    <property type="match status" value="1"/>
</dbReference>
<keyword evidence="3" id="KW-1185">Reference proteome</keyword>
<sequence length="163" mass="17804">MDRCDECGFAYDGVAAAEVPARLEGFTGRYAQALGAVTDLRRRPAPEVWSALEYACHVRDVLAVQRERLELALRTEAPEFVPMGRDDLVVTRAYNAQDPADVVAALGANASALAAAFGALGPAELDRVGLYPWPDPVERTLLWLGRHTVHEGEHHLMDIRRGG</sequence>
<dbReference type="Proteomes" id="UP001500620">
    <property type="component" value="Unassembled WGS sequence"/>
</dbReference>
<accession>A0ABP8DDC7</accession>
<dbReference type="Gene3D" id="1.20.120.450">
    <property type="entry name" value="dinb family like domain"/>
    <property type="match status" value="1"/>
</dbReference>